<evidence type="ECO:0000256" key="8">
    <source>
        <dbReference type="SAM" id="Phobius"/>
    </source>
</evidence>
<comment type="similarity">
    <text evidence="2">Belongs to the bacterial sugar transferase family.</text>
</comment>
<gene>
    <name evidence="10" type="ordered locus">Shel_12300</name>
</gene>
<evidence type="ECO:0000256" key="6">
    <source>
        <dbReference type="ARBA" id="ARBA00022989"/>
    </source>
</evidence>
<dbReference type="HOGENOM" id="CLU_024920_1_0_11"/>
<evidence type="ECO:0000256" key="5">
    <source>
        <dbReference type="ARBA" id="ARBA00022692"/>
    </source>
</evidence>
<accession>C7N5S3</accession>
<keyword evidence="6 8" id="KW-1133">Transmembrane helix</keyword>
<evidence type="ECO:0000256" key="4">
    <source>
        <dbReference type="ARBA" id="ARBA00022679"/>
    </source>
</evidence>
<evidence type="ECO:0000259" key="9">
    <source>
        <dbReference type="Pfam" id="PF02397"/>
    </source>
</evidence>
<keyword evidence="11" id="KW-1185">Reference proteome</keyword>
<dbReference type="GO" id="GO:0005886">
    <property type="term" value="C:plasma membrane"/>
    <property type="evidence" value="ECO:0007669"/>
    <property type="project" value="UniProtKB-SubCell"/>
</dbReference>
<protein>
    <submittedName>
        <fullName evidence="10">Glycosyl transferase possibly involved in lipopolysaccharide synthesis</fullName>
    </submittedName>
</protein>
<dbReference type="eggNOG" id="COG2148">
    <property type="taxonomic scope" value="Bacteria"/>
</dbReference>
<evidence type="ECO:0000256" key="3">
    <source>
        <dbReference type="ARBA" id="ARBA00022475"/>
    </source>
</evidence>
<dbReference type="Proteomes" id="UP000002026">
    <property type="component" value="Chromosome"/>
</dbReference>
<keyword evidence="7 8" id="KW-0472">Membrane</keyword>
<evidence type="ECO:0000313" key="11">
    <source>
        <dbReference type="Proteomes" id="UP000002026"/>
    </source>
</evidence>
<evidence type="ECO:0000256" key="2">
    <source>
        <dbReference type="ARBA" id="ARBA00006464"/>
    </source>
</evidence>
<dbReference type="PANTHER" id="PTHR30576">
    <property type="entry name" value="COLANIC BIOSYNTHESIS UDP-GLUCOSE LIPID CARRIER TRANSFERASE"/>
    <property type="match status" value="1"/>
</dbReference>
<dbReference type="AlphaFoldDB" id="C7N5S3"/>
<proteinExistence type="inferred from homology"/>
<dbReference type="Pfam" id="PF02397">
    <property type="entry name" value="Bac_transf"/>
    <property type="match status" value="1"/>
</dbReference>
<dbReference type="InterPro" id="IPR003362">
    <property type="entry name" value="Bact_transf"/>
</dbReference>
<dbReference type="EMBL" id="CP001684">
    <property type="protein sequence ID" value="ACV22258.1"/>
    <property type="molecule type" value="Genomic_DNA"/>
</dbReference>
<evidence type="ECO:0000313" key="10">
    <source>
        <dbReference type="EMBL" id="ACV22258.1"/>
    </source>
</evidence>
<feature type="domain" description="Bacterial sugar transferase" evidence="9">
    <location>
        <begin position="89"/>
        <end position="279"/>
    </location>
</feature>
<dbReference type="STRING" id="471855.Shel_12300"/>
<keyword evidence="3" id="KW-1003">Cell membrane</keyword>
<organism evidence="10 11">
    <name type="scientific">Slackia heliotrinireducens (strain ATCC 29202 / DSM 20476 / NCTC 11029 / RHS 1)</name>
    <name type="common">Peptococcus heliotrinreducens</name>
    <dbReference type="NCBI Taxonomy" id="471855"/>
    <lineage>
        <taxon>Bacteria</taxon>
        <taxon>Bacillati</taxon>
        <taxon>Actinomycetota</taxon>
        <taxon>Coriobacteriia</taxon>
        <taxon>Eggerthellales</taxon>
        <taxon>Eggerthellaceae</taxon>
        <taxon>Slackia</taxon>
    </lineage>
</organism>
<reference evidence="10 11" key="1">
    <citation type="journal article" date="2009" name="Stand. Genomic Sci.">
        <title>Complete genome sequence of Slackia heliotrinireducens type strain (RHS 1).</title>
        <authorList>
            <person name="Pukall R."/>
            <person name="Lapidus A."/>
            <person name="Nolan M."/>
            <person name="Copeland A."/>
            <person name="Glavina Del Rio T."/>
            <person name="Lucas S."/>
            <person name="Chen F."/>
            <person name="Tice H."/>
            <person name="Cheng J.F."/>
            <person name="Chertkov O."/>
            <person name="Bruce D."/>
            <person name="Goodwin L."/>
            <person name="Kuske C."/>
            <person name="Brettin T."/>
            <person name="Detter J.C."/>
            <person name="Han C."/>
            <person name="Pitluck S."/>
            <person name="Pati A."/>
            <person name="Mavrommatis K."/>
            <person name="Ivanova N."/>
            <person name="Ovchinnikova G."/>
            <person name="Chen A."/>
            <person name="Palaniappan K."/>
            <person name="Schneider S."/>
            <person name="Rohde M."/>
            <person name="Chain P."/>
            <person name="D'haeseleer P."/>
            <person name="Goker M."/>
            <person name="Bristow J."/>
            <person name="Eisen J.A."/>
            <person name="Markowitz V."/>
            <person name="Kyrpides N.C."/>
            <person name="Klenk H.P."/>
            <person name="Hugenholtz P."/>
        </authorList>
    </citation>
    <scope>NUCLEOTIDE SEQUENCE [LARGE SCALE GENOMIC DNA]</scope>
    <source>
        <strain evidence="11">ATCC 29202 / DSM 20476 / NCTC 11029 / RHS 1</strain>
    </source>
</reference>
<dbReference type="GO" id="GO:0016780">
    <property type="term" value="F:phosphotransferase activity, for other substituted phosphate groups"/>
    <property type="evidence" value="ECO:0007669"/>
    <property type="project" value="TreeGrafter"/>
</dbReference>
<evidence type="ECO:0000256" key="7">
    <source>
        <dbReference type="ARBA" id="ARBA00023136"/>
    </source>
</evidence>
<comment type="subcellular location">
    <subcellularLocation>
        <location evidence="1">Cell membrane</location>
    </subcellularLocation>
</comment>
<evidence type="ECO:0000256" key="1">
    <source>
        <dbReference type="ARBA" id="ARBA00004236"/>
    </source>
</evidence>
<sequence>MIPSMNAASKQVESMIDSGTQTTGSDNVIRISRDGILQNVVNADGFGNREVDYRSCNLCPDDMGLAAVDETTQVEKPVIKKPLYYRFIKRVFDICFSACVIVVGFLPGLILSGFIMRDTGGSPIYSSERIGRGGKPFKVYKFRSMVADSDNLEKYFTPEQLELWHLEHKVEDDPRITKLGRFLRSSSIDEFPQFINVLLGQISVIGPRVITAEEVGYFGKDRDCLLSVPPGITGLWQTSERNKATFESGARQELELFYARNCSLKTDAEIFLKTFKTMIEGTGK</sequence>
<dbReference type="KEGG" id="shi:Shel_12300"/>
<name>C7N5S3_SLAHD</name>
<dbReference type="PANTHER" id="PTHR30576:SF4">
    <property type="entry name" value="UNDECAPRENYL-PHOSPHATE GALACTOSE PHOSPHOTRANSFERASE"/>
    <property type="match status" value="1"/>
</dbReference>
<keyword evidence="4 10" id="KW-0808">Transferase</keyword>
<keyword evidence="5 8" id="KW-0812">Transmembrane</keyword>
<feature type="transmembrane region" description="Helical" evidence="8">
    <location>
        <begin position="91"/>
        <end position="116"/>
    </location>
</feature>